<evidence type="ECO:0000313" key="4">
    <source>
        <dbReference type="Proteomes" id="UP000193144"/>
    </source>
</evidence>
<organism evidence="3 4">
    <name type="scientific">Clohesyomyces aquaticus</name>
    <dbReference type="NCBI Taxonomy" id="1231657"/>
    <lineage>
        <taxon>Eukaryota</taxon>
        <taxon>Fungi</taxon>
        <taxon>Dikarya</taxon>
        <taxon>Ascomycota</taxon>
        <taxon>Pezizomycotina</taxon>
        <taxon>Dothideomycetes</taxon>
        <taxon>Pleosporomycetidae</taxon>
        <taxon>Pleosporales</taxon>
        <taxon>Lindgomycetaceae</taxon>
        <taxon>Clohesyomyces</taxon>
    </lineage>
</organism>
<dbReference type="EMBL" id="MCFA01000019">
    <property type="protein sequence ID" value="ORY16236.1"/>
    <property type="molecule type" value="Genomic_DNA"/>
</dbReference>
<proteinExistence type="predicted"/>
<keyword evidence="2" id="KW-0472">Membrane</keyword>
<evidence type="ECO:0000313" key="3">
    <source>
        <dbReference type="EMBL" id="ORY16236.1"/>
    </source>
</evidence>
<dbReference type="STRING" id="1231657.A0A1Y2A168"/>
<dbReference type="AlphaFoldDB" id="A0A1Y2A168"/>
<feature type="region of interest" description="Disordered" evidence="1">
    <location>
        <begin position="59"/>
        <end position="84"/>
    </location>
</feature>
<gene>
    <name evidence="3" type="ORF">BCR34DRAFT_597794</name>
</gene>
<dbReference type="Gene3D" id="1.10.472.10">
    <property type="entry name" value="Cyclin-like"/>
    <property type="match status" value="1"/>
</dbReference>
<evidence type="ECO:0000256" key="1">
    <source>
        <dbReference type="SAM" id="MobiDB-lite"/>
    </source>
</evidence>
<keyword evidence="4" id="KW-1185">Reference proteome</keyword>
<comment type="caution">
    <text evidence="3">The sequence shown here is derived from an EMBL/GenBank/DDBJ whole genome shotgun (WGS) entry which is preliminary data.</text>
</comment>
<protein>
    <submittedName>
        <fullName evidence="3">Uncharacterized protein</fullName>
    </submittedName>
</protein>
<dbReference type="OrthoDB" id="25002at2759"/>
<reference evidence="3 4" key="1">
    <citation type="submission" date="2016-07" db="EMBL/GenBank/DDBJ databases">
        <title>Pervasive Adenine N6-methylation of Active Genes in Fungi.</title>
        <authorList>
            <consortium name="DOE Joint Genome Institute"/>
            <person name="Mondo S.J."/>
            <person name="Dannebaum R.O."/>
            <person name="Kuo R.C."/>
            <person name="Labutti K."/>
            <person name="Haridas S."/>
            <person name="Kuo A."/>
            <person name="Salamov A."/>
            <person name="Ahrendt S.R."/>
            <person name="Lipzen A."/>
            <person name="Sullivan W."/>
            <person name="Andreopoulos W.B."/>
            <person name="Clum A."/>
            <person name="Lindquist E."/>
            <person name="Daum C."/>
            <person name="Ramamoorthy G.K."/>
            <person name="Gryganskyi A."/>
            <person name="Culley D."/>
            <person name="Magnuson J.K."/>
            <person name="James T.Y."/>
            <person name="O'Malley M.A."/>
            <person name="Stajich J.E."/>
            <person name="Spatafora J.W."/>
            <person name="Visel A."/>
            <person name="Grigoriev I.V."/>
        </authorList>
    </citation>
    <scope>NUCLEOTIDE SEQUENCE [LARGE SCALE GENOMIC DNA]</scope>
    <source>
        <strain evidence="3 4">CBS 115471</strain>
    </source>
</reference>
<feature type="transmembrane region" description="Helical" evidence="2">
    <location>
        <begin position="147"/>
        <end position="167"/>
    </location>
</feature>
<dbReference type="Proteomes" id="UP000193144">
    <property type="component" value="Unassembled WGS sequence"/>
</dbReference>
<sequence>MSSEEILLETICFDLSIETPYKTMYEMLKYCGMEHNKRLRNASRAFLHDPCLTELCLSGGGSRSPSGSPPSQWRRFSKTPPASSSQLIYTELGTPTYTGSPSELQRTTNVAAQMRPRPTSLPLTGEGSPGVKRSNAMSKAFTQFEKAAILVSIFLVSFAFALGKAILVPSLVPLATTAFYYHYQLAAINVTGEYEQCVIDSTAYFI</sequence>
<evidence type="ECO:0000256" key="2">
    <source>
        <dbReference type="SAM" id="Phobius"/>
    </source>
</evidence>
<keyword evidence="2" id="KW-1133">Transmembrane helix</keyword>
<name>A0A1Y2A168_9PLEO</name>
<keyword evidence="2" id="KW-0812">Transmembrane</keyword>
<accession>A0A1Y2A168</accession>